<evidence type="ECO:0000313" key="3">
    <source>
        <dbReference type="Proteomes" id="UP001212997"/>
    </source>
</evidence>
<feature type="compositionally biased region" description="Acidic residues" evidence="1">
    <location>
        <begin position="96"/>
        <end position="116"/>
    </location>
</feature>
<dbReference type="Proteomes" id="UP001212997">
    <property type="component" value="Unassembled WGS sequence"/>
</dbReference>
<reference evidence="2" key="1">
    <citation type="submission" date="2022-07" db="EMBL/GenBank/DDBJ databases">
        <title>Genome Sequence of Physisporinus lineatus.</title>
        <authorList>
            <person name="Buettner E."/>
        </authorList>
    </citation>
    <scope>NUCLEOTIDE SEQUENCE</scope>
    <source>
        <strain evidence="2">VT162</strain>
    </source>
</reference>
<evidence type="ECO:0000313" key="2">
    <source>
        <dbReference type="EMBL" id="KAJ3485600.1"/>
    </source>
</evidence>
<protein>
    <submittedName>
        <fullName evidence="2">Uncharacterized protein</fullName>
    </submittedName>
</protein>
<feature type="compositionally biased region" description="Low complexity" evidence="1">
    <location>
        <begin position="153"/>
        <end position="171"/>
    </location>
</feature>
<keyword evidence="3" id="KW-1185">Reference proteome</keyword>
<feature type="region of interest" description="Disordered" evidence="1">
    <location>
        <begin position="1"/>
        <end position="211"/>
    </location>
</feature>
<evidence type="ECO:0000256" key="1">
    <source>
        <dbReference type="SAM" id="MobiDB-lite"/>
    </source>
</evidence>
<dbReference type="EMBL" id="JANAWD010000148">
    <property type="protein sequence ID" value="KAJ3485600.1"/>
    <property type="molecule type" value="Genomic_DNA"/>
</dbReference>
<name>A0AAD5YFC0_9APHY</name>
<comment type="caution">
    <text evidence="2">The sequence shown here is derived from an EMBL/GenBank/DDBJ whole genome shotgun (WGS) entry which is preliminary data.</text>
</comment>
<gene>
    <name evidence="2" type="ORF">NLI96_g4856</name>
</gene>
<dbReference type="AlphaFoldDB" id="A0AAD5YFC0"/>
<accession>A0AAD5YFC0</accession>
<feature type="compositionally biased region" description="Low complexity" evidence="1">
    <location>
        <begin position="16"/>
        <end position="26"/>
    </location>
</feature>
<sequence>MFTVSQHSLRADTPIDSSDNVSSNVSEYDPKTEEQSSDISMAIGSSVEGEGQEGEGGMEEGGDEDGDGDGDEQPSDVSMGVDSSSSVEGQGVVGEEGMEEGGGDGDGEGEEEELESEEVKAQSRRVVQFPPIPELAECIKFPDDTSDDESEDQSTSSPSRQSSTESEGQESGQEDSSSDDLNLFNVLSSPLFRRSPAPGPEPGTGATPAEVETDRIPDFVHLFARFDLRKKNWLTSRTVRPAFLVEIKKYYPETALDDFALGAVFNQVRTQAAHVFGDPLGRDLDVIGCIIGFGPLFTYVEFQKGFGKRGFVHAKLLTHSDPELRTLFGEVRGIRHDREYKSVKFLDMMSEPGHAALGAIKKRTIDLHEKFLKWNRPRHIEEIPQQITSPVISNAGSNMSEEF</sequence>
<feature type="compositionally biased region" description="Acidic residues" evidence="1">
    <location>
        <begin position="50"/>
        <end position="74"/>
    </location>
</feature>
<organism evidence="2 3">
    <name type="scientific">Meripilus lineatus</name>
    <dbReference type="NCBI Taxonomy" id="2056292"/>
    <lineage>
        <taxon>Eukaryota</taxon>
        <taxon>Fungi</taxon>
        <taxon>Dikarya</taxon>
        <taxon>Basidiomycota</taxon>
        <taxon>Agaricomycotina</taxon>
        <taxon>Agaricomycetes</taxon>
        <taxon>Polyporales</taxon>
        <taxon>Meripilaceae</taxon>
        <taxon>Meripilus</taxon>
    </lineage>
</organism>
<proteinExistence type="predicted"/>
<feature type="compositionally biased region" description="Low complexity" evidence="1">
    <location>
        <begin position="75"/>
        <end position="95"/>
    </location>
</feature>